<protein>
    <submittedName>
        <fullName evidence="2">NYN domain-containing protein</fullName>
    </submittedName>
</protein>
<dbReference type="AlphaFoldDB" id="A0AAJ1CTQ4"/>
<dbReference type="RefSeq" id="WP_005912389.1">
    <property type="nucleotide sequence ID" value="NZ_JAMXTT010000009.1"/>
</dbReference>
<organism evidence="2 3">
    <name type="scientific">Fusobacterium vincentii</name>
    <name type="common">Fusobacterium nucleatum subsp. vincentii</name>
    <dbReference type="NCBI Taxonomy" id="155615"/>
    <lineage>
        <taxon>Bacteria</taxon>
        <taxon>Fusobacteriati</taxon>
        <taxon>Fusobacteriota</taxon>
        <taxon>Fusobacteriia</taxon>
        <taxon>Fusobacteriales</taxon>
        <taxon>Fusobacteriaceae</taxon>
        <taxon>Fusobacterium</taxon>
    </lineage>
</organism>
<accession>A0AAJ1CTQ4</accession>
<sequence>MEINKEIIDECNKGVENVAIFIDFDNIYYSLKDYGVNLENDDYCIFTLMNKIYTFNKIRTMRAYADYDQIKVSFKKLQEKRVQIKNVYGNGKEESHRKNASDIELSIDALDAYYRNSSIDTFVFITSDSDMIPIMSRLIFKGKKVHLYYIENKVSHYQNLTGFNHVKNDLAKLFKLDEKRLENDYWKDQAIKIIKEWYNDEKNKEKSLGGKWLNDILSEKLFLSSERVRGLIDFLVDNKLIEKKVESKGYSYIIQENNS</sequence>
<evidence type="ECO:0000313" key="3">
    <source>
        <dbReference type="Proteomes" id="UP001139307"/>
    </source>
</evidence>
<feature type="domain" description="NYN" evidence="1">
    <location>
        <begin position="17"/>
        <end position="153"/>
    </location>
</feature>
<dbReference type="PANTHER" id="PTHR35811:SF1">
    <property type="entry name" value="HTH OST-TYPE DOMAIN-CONTAINING PROTEIN"/>
    <property type="match status" value="1"/>
</dbReference>
<gene>
    <name evidence="2" type="ORF">NLX61_06370</name>
</gene>
<dbReference type="InterPro" id="IPR021139">
    <property type="entry name" value="NYN"/>
</dbReference>
<comment type="caution">
    <text evidence="2">The sequence shown here is derived from an EMBL/GenBank/DDBJ whole genome shotgun (WGS) entry which is preliminary data.</text>
</comment>
<proteinExistence type="predicted"/>
<dbReference type="EMBL" id="JAMXTT010000009">
    <property type="protein sequence ID" value="MCW0263992.1"/>
    <property type="molecule type" value="Genomic_DNA"/>
</dbReference>
<evidence type="ECO:0000313" key="2">
    <source>
        <dbReference type="EMBL" id="MCW0263992.1"/>
    </source>
</evidence>
<dbReference type="Proteomes" id="UP001139307">
    <property type="component" value="Unassembled WGS sequence"/>
</dbReference>
<reference evidence="2" key="1">
    <citation type="submission" date="2022-06" db="EMBL/GenBank/DDBJ databases">
        <title>Draft Genome Sequence of Fusobacterium vincentii Strain CNGBCC1850030, Isolated from Healthy Human Feces.</title>
        <authorList>
            <person name="Jing X."/>
            <person name="Liu C."/>
            <person name="Ye Y."/>
            <person name="Xu J."/>
            <person name="Huang H."/>
            <person name="Wang B."/>
            <person name="Wei J."/>
            <person name="Zhao J."/>
        </authorList>
    </citation>
    <scope>NUCLEOTIDE SEQUENCE</scope>
    <source>
        <strain evidence="2">CNGBCC1850030</strain>
    </source>
</reference>
<evidence type="ECO:0000259" key="1">
    <source>
        <dbReference type="Pfam" id="PF01936"/>
    </source>
</evidence>
<dbReference type="Gene3D" id="3.40.50.1010">
    <property type="entry name" value="5'-nuclease"/>
    <property type="match status" value="1"/>
</dbReference>
<dbReference type="GO" id="GO:0004540">
    <property type="term" value="F:RNA nuclease activity"/>
    <property type="evidence" value="ECO:0007669"/>
    <property type="project" value="InterPro"/>
</dbReference>
<dbReference type="PANTHER" id="PTHR35811">
    <property type="entry name" value="SLR1870 PROTEIN"/>
    <property type="match status" value="1"/>
</dbReference>
<name>A0AAJ1CTQ4_FUSVC</name>
<dbReference type="Pfam" id="PF01936">
    <property type="entry name" value="NYN"/>
    <property type="match status" value="1"/>
</dbReference>